<evidence type="ECO:0000313" key="2">
    <source>
        <dbReference type="Proteomes" id="UP000010931"/>
    </source>
</evidence>
<organism evidence="1 2">
    <name type="scientific">Streptomyces turgidiscabies (strain Car8)</name>
    <dbReference type="NCBI Taxonomy" id="698760"/>
    <lineage>
        <taxon>Bacteria</taxon>
        <taxon>Bacillati</taxon>
        <taxon>Actinomycetota</taxon>
        <taxon>Actinomycetes</taxon>
        <taxon>Kitasatosporales</taxon>
        <taxon>Streptomycetaceae</taxon>
        <taxon>Streptomyces</taxon>
    </lineage>
</organism>
<reference evidence="1 2" key="1">
    <citation type="journal article" date="2011" name="Plasmid">
        <title>Streptomyces turgidiscabies Car8 contains a modular pathogenicity island that shares virulence genes with other actinobacterial plant pathogens.</title>
        <authorList>
            <person name="Huguet-Tapia J.C."/>
            <person name="Badger J.H."/>
            <person name="Loria R."/>
            <person name="Pettis G.S."/>
        </authorList>
    </citation>
    <scope>NUCLEOTIDE SEQUENCE [LARGE SCALE GENOMIC DNA]</scope>
    <source>
        <strain evidence="1 2">Car8</strain>
    </source>
</reference>
<evidence type="ECO:0000313" key="1">
    <source>
        <dbReference type="EMBL" id="ELP66153.1"/>
    </source>
</evidence>
<protein>
    <submittedName>
        <fullName evidence="1">Uncharacterized protein</fullName>
    </submittedName>
</protein>
<keyword evidence="2" id="KW-1185">Reference proteome</keyword>
<dbReference type="AlphaFoldDB" id="L7F3J6"/>
<comment type="caution">
    <text evidence="1">The sequence shown here is derived from an EMBL/GenBank/DDBJ whole genome shotgun (WGS) entry which is preliminary data.</text>
</comment>
<gene>
    <name evidence="1" type="ORF">STRTUCAR8_01489</name>
</gene>
<dbReference type="STRING" id="85558.T45_07661"/>
<dbReference type="EMBL" id="AEJB01000361">
    <property type="protein sequence ID" value="ELP66153.1"/>
    <property type="molecule type" value="Genomic_DNA"/>
</dbReference>
<dbReference type="Proteomes" id="UP000010931">
    <property type="component" value="Unassembled WGS sequence"/>
</dbReference>
<proteinExistence type="predicted"/>
<sequence length="60" mass="6476">MPQGRVFSTSETPAPAVFRIAQTYLVQWAIQGEVLFAINALAERQAQQAAPAMSPSRTAT</sequence>
<name>L7F3J6_STRT8</name>
<accession>L7F3J6</accession>